<keyword evidence="3" id="KW-0012">Acyltransferase</keyword>
<keyword evidence="1" id="KW-0472">Membrane</keyword>
<reference evidence="3 4" key="1">
    <citation type="submission" date="2020-11" db="EMBL/GenBank/DDBJ databases">
        <title>Taxonomic investigation of Rahnella spp.</title>
        <authorList>
            <person name="Lee S.D."/>
        </authorList>
    </citation>
    <scope>NUCLEOTIDE SEQUENCE [LARGE SCALE GENOMIC DNA]</scope>
    <source>
        <strain evidence="3 4">SAP-10</strain>
    </source>
</reference>
<dbReference type="InterPro" id="IPR002656">
    <property type="entry name" value="Acyl_transf_3_dom"/>
</dbReference>
<keyword evidence="1" id="KW-1133">Transmembrane helix</keyword>
<dbReference type="PANTHER" id="PTHR37312:SF1">
    <property type="entry name" value="MEMBRANE-BOUND ACYLTRANSFERASE YKRP-RELATED"/>
    <property type="match status" value="1"/>
</dbReference>
<dbReference type="Pfam" id="PF01757">
    <property type="entry name" value="Acyl_transf_3"/>
    <property type="match status" value="1"/>
</dbReference>
<feature type="transmembrane region" description="Helical" evidence="1">
    <location>
        <begin position="12"/>
        <end position="32"/>
    </location>
</feature>
<comment type="caution">
    <text evidence="3">The sequence shown here is derived from an EMBL/GenBank/DDBJ whole genome shotgun (WGS) entry which is preliminary data.</text>
</comment>
<feature type="transmembrane region" description="Helical" evidence="1">
    <location>
        <begin position="262"/>
        <end position="281"/>
    </location>
</feature>
<accession>A0ABS0DQT7</accession>
<feature type="transmembrane region" description="Helical" evidence="1">
    <location>
        <begin position="120"/>
        <end position="140"/>
    </location>
</feature>
<feature type="transmembrane region" description="Helical" evidence="1">
    <location>
        <begin position="169"/>
        <end position="186"/>
    </location>
</feature>
<feature type="transmembrane region" description="Helical" evidence="1">
    <location>
        <begin position="68"/>
        <end position="88"/>
    </location>
</feature>
<keyword evidence="4" id="KW-1185">Reference proteome</keyword>
<dbReference type="InterPro" id="IPR052734">
    <property type="entry name" value="Nod_factor_acetyltransferase"/>
</dbReference>
<feature type="transmembrane region" description="Helical" evidence="1">
    <location>
        <begin position="293"/>
        <end position="310"/>
    </location>
</feature>
<evidence type="ECO:0000313" key="3">
    <source>
        <dbReference type="EMBL" id="MBF7956253.1"/>
    </source>
</evidence>
<sequence>MQNLTQQSQQIQWINYLKGIGIVLVVAGHVYTNFLSPLIFSFHMPLFFFIGGYLLSVKDPKEFLISKANHLLIPYLSFIIIFIALWTYTFYTRNQLSPAVFTKLITDSLLGGKHLAGWQGVFWFVTVFFVSQQILNFICYKTSNNQVIFSIMVASLTLSYLNQTYLPLLSFPLGINIVLFALPIMYMGKVYRETRFNLPWWFILLASIAIIYFYHTDFSKMKIDLKYTKYGIPVISLFIALIFIELLILFSKDVGHFLGSILKPLSSASMMIMFTHQYFHFKLMEYGLKNETLIFIFSLLLSFGCYLLVIRSSKASLLLIGVKRNSAQCTENNYNE</sequence>
<gene>
    <name evidence="3" type="ORF">IV431_11870</name>
</gene>
<feature type="transmembrane region" description="Helical" evidence="1">
    <location>
        <begin position="147"/>
        <end position="163"/>
    </location>
</feature>
<evidence type="ECO:0000256" key="1">
    <source>
        <dbReference type="SAM" id="Phobius"/>
    </source>
</evidence>
<feature type="domain" description="Acyltransferase 3" evidence="2">
    <location>
        <begin position="12"/>
        <end position="308"/>
    </location>
</feature>
<dbReference type="PANTHER" id="PTHR37312">
    <property type="entry name" value="MEMBRANE-BOUND ACYLTRANSFERASE YKRP-RELATED"/>
    <property type="match status" value="1"/>
</dbReference>
<dbReference type="GO" id="GO:0016746">
    <property type="term" value="F:acyltransferase activity"/>
    <property type="evidence" value="ECO:0007669"/>
    <property type="project" value="UniProtKB-KW"/>
</dbReference>
<feature type="transmembrane region" description="Helical" evidence="1">
    <location>
        <begin position="198"/>
        <end position="215"/>
    </location>
</feature>
<feature type="transmembrane region" description="Helical" evidence="1">
    <location>
        <begin position="38"/>
        <end position="56"/>
    </location>
</feature>
<evidence type="ECO:0000259" key="2">
    <source>
        <dbReference type="Pfam" id="PF01757"/>
    </source>
</evidence>
<name>A0ABS0DQT7_9GAMM</name>
<keyword evidence="1" id="KW-0812">Transmembrane</keyword>
<protein>
    <submittedName>
        <fullName evidence="3">Acyltransferase family protein</fullName>
    </submittedName>
</protein>
<feature type="transmembrane region" description="Helical" evidence="1">
    <location>
        <begin position="230"/>
        <end position="250"/>
    </location>
</feature>
<dbReference type="Proteomes" id="UP000600307">
    <property type="component" value="Unassembled WGS sequence"/>
</dbReference>
<keyword evidence="3" id="KW-0808">Transferase</keyword>
<dbReference type="RefSeq" id="WP_165497949.1">
    <property type="nucleotide sequence ID" value="NZ_CBCSED010000006.1"/>
</dbReference>
<dbReference type="EMBL" id="JADOBH010000002">
    <property type="protein sequence ID" value="MBF7956253.1"/>
    <property type="molecule type" value="Genomic_DNA"/>
</dbReference>
<evidence type="ECO:0000313" key="4">
    <source>
        <dbReference type="Proteomes" id="UP000600307"/>
    </source>
</evidence>
<organism evidence="3 4">
    <name type="scientific">Rahnella victoriana</name>
    <dbReference type="NCBI Taxonomy" id="1510570"/>
    <lineage>
        <taxon>Bacteria</taxon>
        <taxon>Pseudomonadati</taxon>
        <taxon>Pseudomonadota</taxon>
        <taxon>Gammaproteobacteria</taxon>
        <taxon>Enterobacterales</taxon>
        <taxon>Yersiniaceae</taxon>
        <taxon>Rahnella</taxon>
    </lineage>
</organism>
<proteinExistence type="predicted"/>